<evidence type="ECO:0000256" key="1">
    <source>
        <dbReference type="SAM" id="SignalP"/>
    </source>
</evidence>
<reference evidence="2 3" key="1">
    <citation type="submission" date="2015-11" db="EMBL/GenBank/DDBJ databases">
        <title>Expanding the genomic diversity of Burkholderia species for the development of highly accurate diagnostics.</title>
        <authorList>
            <person name="Sahl J."/>
            <person name="Keim P."/>
            <person name="Wagner D."/>
        </authorList>
    </citation>
    <scope>NUCLEOTIDE SEQUENCE [LARGE SCALE GENOMIC DNA]</scope>
    <source>
        <strain evidence="2 3">MSMB2036</strain>
    </source>
</reference>
<protein>
    <recommendedName>
        <fullName evidence="4">DUF3828 domain-containing protein</fullName>
    </recommendedName>
</protein>
<dbReference type="Proteomes" id="UP000064029">
    <property type="component" value="Unassembled WGS sequence"/>
</dbReference>
<evidence type="ECO:0008006" key="4">
    <source>
        <dbReference type="Google" id="ProtNLM"/>
    </source>
</evidence>
<evidence type="ECO:0000313" key="3">
    <source>
        <dbReference type="Proteomes" id="UP000064029"/>
    </source>
</evidence>
<dbReference type="AlphaFoldDB" id="A0A102XHF9"/>
<proteinExistence type="predicted"/>
<organism evidence="2 3">
    <name type="scientific">Burkholderia ubonensis</name>
    <dbReference type="NCBI Taxonomy" id="101571"/>
    <lineage>
        <taxon>Bacteria</taxon>
        <taxon>Pseudomonadati</taxon>
        <taxon>Pseudomonadota</taxon>
        <taxon>Betaproteobacteria</taxon>
        <taxon>Burkholderiales</taxon>
        <taxon>Burkholderiaceae</taxon>
        <taxon>Burkholderia</taxon>
        <taxon>Burkholderia cepacia complex</taxon>
    </lineage>
</organism>
<dbReference type="EMBL" id="LOXM01000155">
    <property type="protein sequence ID" value="KVG63813.1"/>
    <property type="molecule type" value="Genomic_DNA"/>
</dbReference>
<feature type="chain" id="PRO_5007113584" description="DUF3828 domain-containing protein" evidence="1">
    <location>
        <begin position="28"/>
        <end position="211"/>
    </location>
</feature>
<keyword evidence="1" id="KW-0732">Signal</keyword>
<name>A0A102XHF9_9BURK</name>
<gene>
    <name evidence="2" type="ORF">WJ33_27765</name>
</gene>
<sequence>MRGSNYLIVLVGVIYSAAAFSQIPALAATDVQSINALTDKVYKIPYHDIVCAFGHLNPKTHAYADKKFSDKKVREKAYQATFGDVFSSALLSKFDKQCVDTEWAGLKPDFRTADQDSDDDYLNGHAPVLRVKGKPVIIQQNGAQARVKVLWKQVYTEGKNTQVTNGRTDLVLVREHGLWRVDDAIANPSSEYDDAGVGEFDKSVGVSRLKG</sequence>
<dbReference type="RefSeq" id="WP_059536114.1">
    <property type="nucleotide sequence ID" value="NZ_CP013416.1"/>
</dbReference>
<dbReference type="OrthoDB" id="7174015at2"/>
<comment type="caution">
    <text evidence="2">The sequence shown here is derived from an EMBL/GenBank/DDBJ whole genome shotgun (WGS) entry which is preliminary data.</text>
</comment>
<feature type="signal peptide" evidence="1">
    <location>
        <begin position="1"/>
        <end position="27"/>
    </location>
</feature>
<evidence type="ECO:0000313" key="2">
    <source>
        <dbReference type="EMBL" id="KVG63813.1"/>
    </source>
</evidence>
<accession>A0A102XHF9</accession>